<dbReference type="HAMAP" id="MF_01430">
    <property type="entry name" value="OM_assembly_BamA"/>
    <property type="match status" value="1"/>
</dbReference>
<evidence type="ECO:0000256" key="7">
    <source>
        <dbReference type="ARBA" id="ARBA00023237"/>
    </source>
</evidence>
<comment type="subunit">
    <text evidence="8">Part of the Bam complex.</text>
</comment>
<dbReference type="InterPro" id="IPR034746">
    <property type="entry name" value="POTRA"/>
</dbReference>
<feature type="domain" description="POTRA" evidence="10">
    <location>
        <begin position="208"/>
        <end position="296"/>
    </location>
</feature>
<evidence type="ECO:0000256" key="4">
    <source>
        <dbReference type="ARBA" id="ARBA00022729"/>
    </source>
</evidence>
<dbReference type="InterPro" id="IPR023707">
    <property type="entry name" value="OM_assembly_BamA"/>
</dbReference>
<keyword evidence="4 8" id="KW-0732">Signal</keyword>
<dbReference type="GO" id="GO:0009279">
    <property type="term" value="C:cell outer membrane"/>
    <property type="evidence" value="ECO:0007669"/>
    <property type="project" value="UniProtKB-SubCell"/>
</dbReference>
<evidence type="ECO:0000256" key="5">
    <source>
        <dbReference type="ARBA" id="ARBA00022737"/>
    </source>
</evidence>
<dbReference type="InterPro" id="IPR010827">
    <property type="entry name" value="BamA/TamA_POTRA"/>
</dbReference>
<evidence type="ECO:0000259" key="10">
    <source>
        <dbReference type="PROSITE" id="PS51779"/>
    </source>
</evidence>
<evidence type="ECO:0000313" key="12">
    <source>
        <dbReference type="Proteomes" id="UP000199302"/>
    </source>
</evidence>
<gene>
    <name evidence="8" type="primary">bamA</name>
    <name evidence="11" type="ORF">SAMN04515673_10375</name>
</gene>
<dbReference type="Pfam" id="PF01103">
    <property type="entry name" value="Omp85"/>
    <property type="match status" value="1"/>
</dbReference>
<evidence type="ECO:0000256" key="2">
    <source>
        <dbReference type="ARBA" id="ARBA00022452"/>
    </source>
</evidence>
<dbReference type="NCBIfam" id="TIGR03303">
    <property type="entry name" value="OM_YaeT"/>
    <property type="match status" value="1"/>
</dbReference>
<dbReference type="AlphaFoldDB" id="A0A1I6DEG8"/>
<accession>A0A1I6DEG8</accession>
<dbReference type="GO" id="GO:0043165">
    <property type="term" value="P:Gram-negative-bacterium-type cell outer membrane assembly"/>
    <property type="evidence" value="ECO:0007669"/>
    <property type="project" value="UniProtKB-UniRule"/>
</dbReference>
<keyword evidence="12" id="KW-1185">Reference proteome</keyword>
<dbReference type="PIRSF" id="PIRSF006076">
    <property type="entry name" value="OM_assembly_OMP85"/>
    <property type="match status" value="1"/>
</dbReference>
<dbReference type="GO" id="GO:0051205">
    <property type="term" value="P:protein insertion into membrane"/>
    <property type="evidence" value="ECO:0007669"/>
    <property type="project" value="UniProtKB-UniRule"/>
</dbReference>
<evidence type="ECO:0000256" key="9">
    <source>
        <dbReference type="NCBIfam" id="TIGR03303"/>
    </source>
</evidence>
<evidence type="ECO:0000256" key="6">
    <source>
        <dbReference type="ARBA" id="ARBA00023136"/>
    </source>
</evidence>
<proteinExistence type="inferred from homology"/>
<dbReference type="Gene3D" id="2.40.160.50">
    <property type="entry name" value="membrane protein fhac: a member of the omp85/tpsb transporter family"/>
    <property type="match status" value="1"/>
</dbReference>
<evidence type="ECO:0000256" key="8">
    <source>
        <dbReference type="HAMAP-Rule" id="MF_01430"/>
    </source>
</evidence>
<protein>
    <recommendedName>
        <fullName evidence="8 9">Outer membrane protein assembly factor BamA</fullName>
    </recommendedName>
</protein>
<dbReference type="PROSITE" id="PS51779">
    <property type="entry name" value="POTRA"/>
    <property type="match status" value="4"/>
</dbReference>
<evidence type="ECO:0000256" key="1">
    <source>
        <dbReference type="ARBA" id="ARBA00004370"/>
    </source>
</evidence>
<feature type="domain" description="POTRA" evidence="10">
    <location>
        <begin position="381"/>
        <end position="454"/>
    </location>
</feature>
<feature type="domain" description="POTRA" evidence="10">
    <location>
        <begin position="60"/>
        <end position="127"/>
    </location>
</feature>
<comment type="subcellular location">
    <subcellularLocation>
        <location evidence="8">Cell outer membrane</location>
    </subcellularLocation>
    <subcellularLocation>
        <location evidence="1">Membrane</location>
    </subcellularLocation>
</comment>
<feature type="domain" description="POTRA" evidence="10">
    <location>
        <begin position="128"/>
        <end position="205"/>
    </location>
</feature>
<name>A0A1I6DEG8_9RHOB</name>
<keyword evidence="6 8" id="KW-0472">Membrane</keyword>
<dbReference type="Pfam" id="PF07244">
    <property type="entry name" value="POTRA"/>
    <property type="match status" value="4"/>
</dbReference>
<comment type="function">
    <text evidence="8">Part of the outer membrane protein assembly complex, which is involved in assembly and insertion of beta-barrel proteins into the outer membrane.</text>
</comment>
<dbReference type="Gene3D" id="3.10.20.310">
    <property type="entry name" value="membrane protein fhac"/>
    <property type="match status" value="5"/>
</dbReference>
<organism evidence="11 12">
    <name type="scientific">Poseidonocella sedimentorum</name>
    <dbReference type="NCBI Taxonomy" id="871652"/>
    <lineage>
        <taxon>Bacteria</taxon>
        <taxon>Pseudomonadati</taxon>
        <taxon>Pseudomonadota</taxon>
        <taxon>Alphaproteobacteria</taxon>
        <taxon>Rhodobacterales</taxon>
        <taxon>Roseobacteraceae</taxon>
        <taxon>Poseidonocella</taxon>
    </lineage>
</organism>
<dbReference type="PANTHER" id="PTHR12815">
    <property type="entry name" value="SORTING AND ASSEMBLY MACHINERY SAMM50 PROTEIN FAMILY MEMBER"/>
    <property type="match status" value="1"/>
</dbReference>
<keyword evidence="5 8" id="KW-0677">Repeat</keyword>
<dbReference type="PANTHER" id="PTHR12815:SF23">
    <property type="entry name" value="OUTER MEMBRANE PROTEIN ASSEMBLY FACTOR BAMA"/>
    <property type="match status" value="1"/>
</dbReference>
<dbReference type="InterPro" id="IPR000184">
    <property type="entry name" value="Bac_surfAg_D15"/>
</dbReference>
<reference evidence="11 12" key="1">
    <citation type="submission" date="2016-10" db="EMBL/GenBank/DDBJ databases">
        <authorList>
            <person name="de Groot N.N."/>
        </authorList>
    </citation>
    <scope>NUCLEOTIDE SEQUENCE [LARGE SCALE GENOMIC DNA]</scope>
    <source>
        <strain evidence="12">KMM 9023,NRIC 0796,JCM 17311,KCTC 23692</strain>
    </source>
</reference>
<dbReference type="Proteomes" id="UP000199302">
    <property type="component" value="Unassembled WGS sequence"/>
</dbReference>
<keyword evidence="2 8" id="KW-1134">Transmembrane beta strand</keyword>
<evidence type="ECO:0000256" key="3">
    <source>
        <dbReference type="ARBA" id="ARBA00022692"/>
    </source>
</evidence>
<comment type="similarity">
    <text evidence="8">Belongs to the BamA family.</text>
</comment>
<keyword evidence="7 8" id="KW-0998">Cell outer membrane</keyword>
<dbReference type="STRING" id="871652.SAMN04515673_10375"/>
<sequence>MAEQDRSAAGGVAQGQARVRNGAQMRNAARLRNGAGGALLALSLALPASVAVTPAIAQSYAFNTVQIEGNRRVEDGTILSYAGIARGQSLSAAELNDAYQNLVQSGLFESVELTPRGATLRIDVVEYPTISVINFEGNARIGDEELSALVRSQTRRAYSPSTAEQDAATITDAYVQQGRLSAVVTPRIIRRADNRVDLVFEIFEGGNVEIERLSFVGNRAYSDRRLRRELETKQAGLLRLLVQRDTYVADRIEFDKQLLRDFYQHRGYVDFRTNSVSAEVARERDGVFLTFNVTEGQQFRFGAVLATSDLPEVDTELFQRAIRIRSGAVYSPLTVEEVIERMEGIALREGLDFVRVEPRVTRNDRDLTLDVEFILTRGPRVFVERIDIEGNTTTLDRVVRRQFRVVEGDPFNPREIRQSAERIRALGFFANADVNAREGSAPDQVVIDVDVTEQPTGSFSLGANYSTSDGFGVVASLSERNFLGRGQHLNFGISTSAGNRRFTLGFAEPAFLARDLRFGLNLSYGETDNDDALYDTARATISPSFTFPVSPNGRLQLRYTASYTDLFNVDDDASVVIQNEADESSRWSSALGYTYSYDSRRTGLDAETGVVLSFGQDLGGIGGDVSYIQTSASARGQMKVLAEEVTLRATLEGGALHYNDDDNSRVTDRYFMGPSIMRGFEPGGIGPRDADTDDALGGNFYAVARFELGFPLGLPEEYGLSAGLFYDIGSVWDVGETYEADVLYDDFTLRQVAGVSLFWATPIGPLRFNWSNAFDKQDRDEDQEFDLTISTSF</sequence>
<dbReference type="EMBL" id="FOYI01000003">
    <property type="protein sequence ID" value="SFR03843.1"/>
    <property type="molecule type" value="Genomic_DNA"/>
</dbReference>
<dbReference type="InterPro" id="IPR039910">
    <property type="entry name" value="D15-like"/>
</dbReference>
<evidence type="ECO:0000313" key="11">
    <source>
        <dbReference type="EMBL" id="SFR03843.1"/>
    </source>
</evidence>
<keyword evidence="3 8" id="KW-0812">Transmembrane</keyword>